<dbReference type="PANTHER" id="PTHR43434:SF1">
    <property type="entry name" value="PHOSPHOGLYCOLATE PHOSPHATASE"/>
    <property type="match status" value="1"/>
</dbReference>
<comment type="pathway">
    <text evidence="2">Organic acid metabolism; glycolate biosynthesis; glycolate from 2-phosphoglycolate: step 1/1.</text>
</comment>
<dbReference type="InterPro" id="IPR036412">
    <property type="entry name" value="HAD-like_sf"/>
</dbReference>
<keyword evidence="5" id="KW-0378">Hydrolase</keyword>
<dbReference type="PROSITE" id="PS01228">
    <property type="entry name" value="COF_1"/>
    <property type="match status" value="1"/>
</dbReference>
<dbReference type="STRING" id="1736674.APS56_03405"/>
<organism evidence="5 6">
    <name type="scientific">Pseudalgibacter alginicilyticus</name>
    <dbReference type="NCBI Taxonomy" id="1736674"/>
    <lineage>
        <taxon>Bacteria</taxon>
        <taxon>Pseudomonadati</taxon>
        <taxon>Bacteroidota</taxon>
        <taxon>Flavobacteriia</taxon>
        <taxon>Flavobacteriales</taxon>
        <taxon>Flavobacteriaceae</taxon>
        <taxon>Pseudalgibacter</taxon>
    </lineage>
</organism>
<evidence type="ECO:0000256" key="3">
    <source>
        <dbReference type="ARBA" id="ARBA00006171"/>
    </source>
</evidence>
<name>A0A0P0CE57_9FLAO</name>
<proteinExistence type="inferred from homology"/>
<accession>A0A0P0CE57</accession>
<dbReference type="GO" id="GO:0008967">
    <property type="term" value="F:phosphoglycolate phosphatase activity"/>
    <property type="evidence" value="ECO:0007669"/>
    <property type="project" value="UniProtKB-EC"/>
</dbReference>
<dbReference type="NCBIfam" id="TIGR01549">
    <property type="entry name" value="HAD-SF-IA-v1"/>
    <property type="match status" value="1"/>
</dbReference>
<comment type="similarity">
    <text evidence="3">Belongs to the HAD-like hydrolase superfamily. CbbY/CbbZ/Gph/YieH family.</text>
</comment>
<evidence type="ECO:0000313" key="5">
    <source>
        <dbReference type="EMBL" id="ALJ04244.1"/>
    </source>
</evidence>
<reference evidence="5 6" key="1">
    <citation type="submission" date="2015-10" db="EMBL/GenBank/DDBJ databases">
        <authorList>
            <person name="Gilbert D.G."/>
        </authorList>
    </citation>
    <scope>NUCLEOTIDE SEQUENCE [LARGE SCALE GENOMIC DNA]</scope>
    <source>
        <strain evidence="6">HZ-22</strain>
    </source>
</reference>
<dbReference type="SFLD" id="SFLDG01129">
    <property type="entry name" value="C1.5:_HAD__Beta-PGM__Phosphata"/>
    <property type="match status" value="1"/>
</dbReference>
<evidence type="ECO:0000256" key="1">
    <source>
        <dbReference type="ARBA" id="ARBA00000830"/>
    </source>
</evidence>
<dbReference type="InterPro" id="IPR023198">
    <property type="entry name" value="PGP-like_dom2"/>
</dbReference>
<dbReference type="GO" id="GO:0005829">
    <property type="term" value="C:cytosol"/>
    <property type="evidence" value="ECO:0007669"/>
    <property type="project" value="TreeGrafter"/>
</dbReference>
<keyword evidence="6" id="KW-1185">Reference proteome</keyword>
<dbReference type="InterPro" id="IPR023214">
    <property type="entry name" value="HAD_sf"/>
</dbReference>
<dbReference type="KEGG" id="ahz:APS56_03405"/>
<dbReference type="SFLD" id="SFLDG01135">
    <property type="entry name" value="C1.5.6:_HAD__Beta-PGM__Phospha"/>
    <property type="match status" value="1"/>
</dbReference>
<protein>
    <recommendedName>
        <fullName evidence="4">phosphoglycolate phosphatase</fullName>
        <ecNumber evidence="4">3.1.3.18</ecNumber>
    </recommendedName>
</protein>
<dbReference type="GO" id="GO:0006281">
    <property type="term" value="P:DNA repair"/>
    <property type="evidence" value="ECO:0007669"/>
    <property type="project" value="TreeGrafter"/>
</dbReference>
<evidence type="ECO:0000313" key="6">
    <source>
        <dbReference type="Proteomes" id="UP000057981"/>
    </source>
</evidence>
<dbReference type="InterPro" id="IPR041492">
    <property type="entry name" value="HAD_2"/>
</dbReference>
<dbReference type="InterPro" id="IPR050155">
    <property type="entry name" value="HAD-like_hydrolase_sf"/>
</dbReference>
<comment type="catalytic activity">
    <reaction evidence="1">
        <text>2-phosphoglycolate + H2O = glycolate + phosphate</text>
        <dbReference type="Rhea" id="RHEA:14369"/>
        <dbReference type="ChEBI" id="CHEBI:15377"/>
        <dbReference type="ChEBI" id="CHEBI:29805"/>
        <dbReference type="ChEBI" id="CHEBI:43474"/>
        <dbReference type="ChEBI" id="CHEBI:58033"/>
        <dbReference type="EC" id="3.1.3.18"/>
    </reaction>
</comment>
<dbReference type="OrthoDB" id="9807630at2"/>
<dbReference type="PANTHER" id="PTHR43434">
    <property type="entry name" value="PHOSPHOGLYCOLATE PHOSPHATASE"/>
    <property type="match status" value="1"/>
</dbReference>
<dbReference type="SFLD" id="SFLDS00003">
    <property type="entry name" value="Haloacid_Dehalogenase"/>
    <property type="match status" value="1"/>
</dbReference>
<dbReference type="EC" id="3.1.3.18" evidence="4"/>
<dbReference type="Gene3D" id="3.40.50.1000">
    <property type="entry name" value="HAD superfamily/HAD-like"/>
    <property type="match status" value="1"/>
</dbReference>
<dbReference type="Proteomes" id="UP000057981">
    <property type="component" value="Chromosome"/>
</dbReference>
<dbReference type="AlphaFoldDB" id="A0A0P0CE57"/>
<dbReference type="RefSeq" id="WP_054724778.1">
    <property type="nucleotide sequence ID" value="NZ_CP012898.1"/>
</dbReference>
<dbReference type="Pfam" id="PF13419">
    <property type="entry name" value="HAD_2"/>
    <property type="match status" value="1"/>
</dbReference>
<dbReference type="EMBL" id="CP012898">
    <property type="protein sequence ID" value="ALJ04244.1"/>
    <property type="molecule type" value="Genomic_DNA"/>
</dbReference>
<dbReference type="SUPFAM" id="SSF56784">
    <property type="entry name" value="HAD-like"/>
    <property type="match status" value="1"/>
</dbReference>
<dbReference type="InterPro" id="IPR006439">
    <property type="entry name" value="HAD-SF_hydro_IA"/>
</dbReference>
<gene>
    <name evidence="5" type="ORF">APS56_03405</name>
</gene>
<evidence type="ECO:0000256" key="4">
    <source>
        <dbReference type="ARBA" id="ARBA00013078"/>
    </source>
</evidence>
<sequence length="217" mass="24313">MKYKAVIFDLDGTLVNSIEDIADAMNIVLKSYSYPTHSYETYQIFVGSGIKSLVKKALPAVHINDSLINTVFNTMMSVYRNQCTNKTKPYPGIIDLLDVLKNKQLKISILSNKADEFTKKIASTLFPDYFNPVLGLKFEAHKKPSPIVALQICKELQVKPDETLYVGDTSIDIQTALNANLLPVGVSWGFRDIKELRDTGAKHILNHPLDLIKVLQT</sequence>
<dbReference type="Gene3D" id="1.10.150.240">
    <property type="entry name" value="Putative phosphatase, domain 2"/>
    <property type="match status" value="1"/>
</dbReference>
<evidence type="ECO:0000256" key="2">
    <source>
        <dbReference type="ARBA" id="ARBA00004818"/>
    </source>
</evidence>